<evidence type="ECO:0000313" key="5">
    <source>
        <dbReference type="Proteomes" id="UP000247465"/>
    </source>
</evidence>
<dbReference type="Gene3D" id="3.90.79.10">
    <property type="entry name" value="Nucleoside Triphosphate Pyrophosphohydrolase"/>
    <property type="match status" value="1"/>
</dbReference>
<dbReference type="EC" id="3.6.1.55" evidence="4"/>
<proteinExistence type="predicted"/>
<dbReference type="KEGG" id="mtar:DF168_02077"/>
<dbReference type="SUPFAM" id="SSF55811">
    <property type="entry name" value="Nudix"/>
    <property type="match status" value="1"/>
</dbReference>
<dbReference type="CDD" id="cd18886">
    <property type="entry name" value="NUDIX_MutT_Nudt1"/>
    <property type="match status" value="1"/>
</dbReference>
<reference evidence="4 5" key="1">
    <citation type="submission" date="2018-06" db="EMBL/GenBank/DDBJ databases">
        <title>Draft Genome Sequence of a Novel Marine Bacterium Related to the Verrucomicrobia.</title>
        <authorList>
            <person name="Vosseberg J."/>
            <person name="Martijn J."/>
            <person name="Ettema T.J.G."/>
        </authorList>
    </citation>
    <scope>NUCLEOTIDE SEQUENCE [LARGE SCALE GENOMIC DNA]</scope>
    <source>
        <strain evidence="4">TARA_B100001123</strain>
    </source>
</reference>
<dbReference type="EMBL" id="CP029803">
    <property type="protein sequence ID" value="AWT60853.1"/>
    <property type="molecule type" value="Genomic_DNA"/>
</dbReference>
<dbReference type="PANTHER" id="PTHR43046:SF2">
    <property type="entry name" value="8-OXO-DGTP DIPHOSPHATASE-RELATED"/>
    <property type="match status" value="1"/>
</dbReference>
<comment type="cofactor">
    <cofactor evidence="1">
        <name>Mg(2+)</name>
        <dbReference type="ChEBI" id="CHEBI:18420"/>
    </cofactor>
</comment>
<accession>A0A2Z4AEU7</accession>
<evidence type="ECO:0000256" key="1">
    <source>
        <dbReference type="ARBA" id="ARBA00001946"/>
    </source>
</evidence>
<dbReference type="InterPro" id="IPR015797">
    <property type="entry name" value="NUDIX_hydrolase-like_dom_sf"/>
</dbReference>
<organism evidence="4 5">
    <name type="scientific">Candidatus Moanibacter tarae</name>
    <dbReference type="NCBI Taxonomy" id="2200854"/>
    <lineage>
        <taxon>Bacteria</taxon>
        <taxon>Pseudomonadati</taxon>
        <taxon>Verrucomicrobiota</taxon>
        <taxon>Opitutia</taxon>
        <taxon>Puniceicoccales</taxon>
        <taxon>Puniceicoccales incertae sedis</taxon>
        <taxon>Candidatus Moanibacter</taxon>
    </lineage>
</organism>
<dbReference type="AlphaFoldDB" id="A0A2Z4AEU7"/>
<keyword evidence="2 4" id="KW-0378">Hydrolase</keyword>
<evidence type="ECO:0000313" key="4">
    <source>
        <dbReference type="EMBL" id="AWT60853.1"/>
    </source>
</evidence>
<dbReference type="GO" id="GO:0035539">
    <property type="term" value="F:8-oxo-7,8-dihydrodeoxyguanosine triphosphate pyrophosphatase activity"/>
    <property type="evidence" value="ECO:0007669"/>
    <property type="project" value="UniProtKB-EC"/>
</dbReference>
<dbReference type="PANTHER" id="PTHR43046">
    <property type="entry name" value="GDP-MANNOSE MANNOSYL HYDROLASE"/>
    <property type="match status" value="1"/>
</dbReference>
<gene>
    <name evidence="4" type="primary">mutX</name>
    <name evidence="4" type="ORF">DF168_02077</name>
</gene>
<dbReference type="Pfam" id="PF00293">
    <property type="entry name" value="NUDIX"/>
    <property type="match status" value="1"/>
</dbReference>
<name>A0A2Z4AEU7_9BACT</name>
<feature type="domain" description="Nudix hydrolase" evidence="3">
    <location>
        <begin position="5"/>
        <end position="136"/>
    </location>
</feature>
<evidence type="ECO:0000256" key="2">
    <source>
        <dbReference type="ARBA" id="ARBA00022801"/>
    </source>
</evidence>
<protein>
    <submittedName>
        <fullName evidence="4">8-oxo-dGTP diphosphatase</fullName>
        <ecNumber evidence="4">3.6.1.55</ecNumber>
    </submittedName>
</protein>
<evidence type="ECO:0000259" key="3">
    <source>
        <dbReference type="PROSITE" id="PS51462"/>
    </source>
</evidence>
<dbReference type="PROSITE" id="PS51462">
    <property type="entry name" value="NUDIX"/>
    <property type="match status" value="1"/>
</dbReference>
<dbReference type="InterPro" id="IPR000086">
    <property type="entry name" value="NUDIX_hydrolase_dom"/>
</dbReference>
<dbReference type="Proteomes" id="UP000247465">
    <property type="component" value="Chromosome"/>
</dbReference>
<sequence>MVSLPYKISVLLYVRNTRGSFLLLKRRKQPNLGLWSGIGGKLEMDTGESPFECAIREAREEAGLILCEKDLHLFGMVAEKNYESANHWLMFLFDCKKRMVNLPRNIPEGDFDFHSPDAINHISVPETDRKALWPAYFKYRHRFVSIRADCSPDSDIRITIEEIY</sequence>